<gene>
    <name evidence="2" type="ORF">HNR21_004322</name>
</gene>
<protein>
    <submittedName>
        <fullName evidence="2">Uncharacterized protein</fullName>
    </submittedName>
</protein>
<sequence length="57" mass="6304">MRLWREEQIRAWTSARVRAGLKAGLPPGPESSIGKVHGSELTQRTRAAAGGGRWRIH</sequence>
<dbReference type="Proteomes" id="UP000539313">
    <property type="component" value="Unassembled WGS sequence"/>
</dbReference>
<evidence type="ECO:0000313" key="2">
    <source>
        <dbReference type="EMBL" id="MBA9005440.1"/>
    </source>
</evidence>
<dbReference type="EMBL" id="JACJII010000001">
    <property type="protein sequence ID" value="MBA9005440.1"/>
    <property type="molecule type" value="Genomic_DNA"/>
</dbReference>
<evidence type="ECO:0000313" key="3">
    <source>
        <dbReference type="Proteomes" id="UP000539313"/>
    </source>
</evidence>
<accession>A0A7W3N0S9</accession>
<dbReference type="RefSeq" id="WP_182706635.1">
    <property type="nucleotide sequence ID" value="NZ_JACJII010000001.1"/>
</dbReference>
<comment type="caution">
    <text evidence="2">The sequence shown here is derived from an EMBL/GenBank/DDBJ whole genome shotgun (WGS) entry which is preliminary data.</text>
</comment>
<reference evidence="2 3" key="1">
    <citation type="submission" date="2020-08" db="EMBL/GenBank/DDBJ databases">
        <title>Sequencing the genomes of 1000 actinobacteria strains.</title>
        <authorList>
            <person name="Klenk H.-P."/>
        </authorList>
    </citation>
    <scope>NUCLEOTIDE SEQUENCE [LARGE SCALE GENOMIC DNA]</scope>
    <source>
        <strain evidence="2 3">DSM 45823</strain>
    </source>
</reference>
<organism evidence="2 3">
    <name type="scientific">Thermomonospora cellulosilytica</name>
    <dbReference type="NCBI Taxonomy" id="1411118"/>
    <lineage>
        <taxon>Bacteria</taxon>
        <taxon>Bacillati</taxon>
        <taxon>Actinomycetota</taxon>
        <taxon>Actinomycetes</taxon>
        <taxon>Streptosporangiales</taxon>
        <taxon>Thermomonosporaceae</taxon>
        <taxon>Thermomonospora</taxon>
    </lineage>
</organism>
<name>A0A7W3N0S9_9ACTN</name>
<feature type="region of interest" description="Disordered" evidence="1">
    <location>
        <begin position="21"/>
        <end position="57"/>
    </location>
</feature>
<dbReference type="AlphaFoldDB" id="A0A7W3N0S9"/>
<evidence type="ECO:0000256" key="1">
    <source>
        <dbReference type="SAM" id="MobiDB-lite"/>
    </source>
</evidence>
<proteinExistence type="predicted"/>
<keyword evidence="3" id="KW-1185">Reference proteome</keyword>